<dbReference type="Proteomes" id="UP000290567">
    <property type="component" value="Unassembled WGS sequence"/>
</dbReference>
<gene>
    <name evidence="1" type="ORF">NRIC_09720</name>
</gene>
<comment type="caution">
    <text evidence="1">The sequence shown here is derived from an EMBL/GenBank/DDBJ whole genome shotgun (WGS) entry which is preliminary data.</text>
</comment>
<protein>
    <submittedName>
        <fullName evidence="1">Uncharacterized protein</fullName>
    </submittedName>
</protein>
<keyword evidence="2" id="KW-1185">Reference proteome</keyword>
<dbReference type="AlphaFoldDB" id="A0A4P5PA34"/>
<organism evidence="1 2">
    <name type="scientific">Enterococcus florum</name>
    <dbReference type="NCBI Taxonomy" id="2480627"/>
    <lineage>
        <taxon>Bacteria</taxon>
        <taxon>Bacillati</taxon>
        <taxon>Bacillota</taxon>
        <taxon>Bacilli</taxon>
        <taxon>Lactobacillales</taxon>
        <taxon>Enterococcaceae</taxon>
        <taxon>Enterococcus</taxon>
    </lineage>
</organism>
<proteinExistence type="predicted"/>
<name>A0A4P5PA34_9ENTE</name>
<accession>A0A4P5PA34</accession>
<sequence>MDKYNAKTSFQKWFSAIKFDELSKEAKNWILQFDSYSKNWISPPQSKFCYTPFMKNYQAFAKWIVLLWIADSVKKSRLSLCAIAHSLVKPLKLVKMF</sequence>
<evidence type="ECO:0000313" key="1">
    <source>
        <dbReference type="EMBL" id="GCF93081.1"/>
    </source>
</evidence>
<evidence type="ECO:0000313" key="2">
    <source>
        <dbReference type="Proteomes" id="UP000290567"/>
    </source>
</evidence>
<dbReference type="EMBL" id="BJCC01000008">
    <property type="protein sequence ID" value="GCF93081.1"/>
    <property type="molecule type" value="Genomic_DNA"/>
</dbReference>
<reference evidence="2" key="1">
    <citation type="submission" date="2019-02" db="EMBL/GenBank/DDBJ databases">
        <title>Draft genome sequence of Enterococcus sp. Gos25-1.</title>
        <authorList>
            <person name="Tanaka N."/>
            <person name="Shiwa Y."/>
            <person name="Fujita N."/>
        </authorList>
    </citation>
    <scope>NUCLEOTIDE SEQUENCE [LARGE SCALE GENOMIC DNA]</scope>
    <source>
        <strain evidence="2">Gos25-1</strain>
    </source>
</reference>